<dbReference type="InterPro" id="IPR038763">
    <property type="entry name" value="DHH_sf"/>
</dbReference>
<organism evidence="2 3">
    <name type="scientific">Lysinibacillus zambalensis</name>
    <dbReference type="NCBI Taxonomy" id="3160866"/>
    <lineage>
        <taxon>Bacteria</taxon>
        <taxon>Bacillati</taxon>
        <taxon>Bacillota</taxon>
        <taxon>Bacilli</taxon>
        <taxon>Bacillales</taxon>
        <taxon>Bacillaceae</taxon>
        <taxon>Lysinibacillus</taxon>
    </lineage>
</organism>
<evidence type="ECO:0000259" key="1">
    <source>
        <dbReference type="Pfam" id="PF01368"/>
    </source>
</evidence>
<gene>
    <name evidence="2" type="ORF">ABNX05_18015</name>
</gene>
<name>A0ABV1MVI8_9BACI</name>
<reference evidence="2 3" key="1">
    <citation type="submission" date="2024-06" db="EMBL/GenBank/DDBJ databases">
        <title>Lysinibacillus zambalefons sp. nov., a Novel Firmicute Isolated from the Poon Bato Zambales Hyperalkaline Spring.</title>
        <authorList>
            <person name="Aja J.A."/>
            <person name="Lazaro J.E.H."/>
            <person name="Llorin L.D."/>
            <person name="Lim K.R."/>
            <person name="Teodosio J."/>
            <person name="Dalisay D.S."/>
        </authorList>
    </citation>
    <scope>NUCLEOTIDE SEQUENCE [LARGE SCALE GENOMIC DNA]</scope>
    <source>
        <strain evidence="2 3">M3</strain>
    </source>
</reference>
<dbReference type="InterPro" id="IPR001667">
    <property type="entry name" value="DDH_dom"/>
</dbReference>
<proteinExistence type="predicted"/>
<dbReference type="PANTHER" id="PTHR30255">
    <property type="entry name" value="SINGLE-STRANDED-DNA-SPECIFIC EXONUCLEASE RECJ"/>
    <property type="match status" value="1"/>
</dbReference>
<dbReference type="Pfam" id="PF01368">
    <property type="entry name" value="DHH"/>
    <property type="match status" value="1"/>
</dbReference>
<dbReference type="RefSeq" id="WP_349660967.1">
    <property type="nucleotide sequence ID" value="NZ_JBEGDG010000015.1"/>
</dbReference>
<dbReference type="InterPro" id="IPR051673">
    <property type="entry name" value="SSDNA_exonuclease_RecJ"/>
</dbReference>
<sequence length="591" mass="67441">MYRLISTSNIVTDDFLEVILGNRGIRDKESFLEPKASNEIHYSNLHNMKEAVALFKEIENRGRVEGGKIRVALIIDSDIDGNTSSAILTSYIETLFPHIELIFLFHEGKQHGITEDKMKEIVELHKEIALDLLIVADAGTSDYRQQYLISEEHEIPILILDHHEAENGESEFALVVNNQLSDNYPNKALSGVGIVYKFLQALDDEYGYMEAEQYLDLVALGNIADSMDLKSPETRYLVYEGLKNIRNEFLKEIILKQIGDFKRVYPHTMAFGVIPKMNGIIRVGKPEEKVDLFNAFRGIEQATVNPRTKKSETLPQKVTRQCVNAHKRQKTMREKWVVKIKEQIVEKNLHENAFLLIELEESFDRDLGGYLAGALAGEYRKPVLMLVWDSEIERFSGSLRGYDGTMKNTKDFLEGLKLFDYLGGHQNACGFKISKDSLFSLNGAINSALEEQNLTGQQKIDVDFYLEDGQLTTELVDEVYEHEYLWGKGASKPLFAIDIEVDTNKIKKSSSSNMIEWYHNNIKFLQFTCDRRLLDLMEDGPIVKLTIVGSLSVNHFLGKSTPQFIIEDIAIGEKTEFTPIEEVKVDDLFNW</sequence>
<dbReference type="Gene3D" id="3.90.1640.30">
    <property type="match status" value="1"/>
</dbReference>
<evidence type="ECO:0000313" key="2">
    <source>
        <dbReference type="EMBL" id="MEQ6356522.1"/>
    </source>
</evidence>
<dbReference type="Gene3D" id="3.10.310.30">
    <property type="match status" value="1"/>
</dbReference>
<accession>A0ABV1MVI8</accession>
<evidence type="ECO:0000313" key="3">
    <source>
        <dbReference type="Proteomes" id="UP001478862"/>
    </source>
</evidence>
<dbReference type="PANTHER" id="PTHR30255:SF2">
    <property type="entry name" value="SINGLE-STRANDED-DNA-SPECIFIC EXONUCLEASE RECJ"/>
    <property type="match status" value="1"/>
</dbReference>
<protein>
    <submittedName>
        <fullName evidence="2">DHH family phosphoesterase</fullName>
    </submittedName>
</protein>
<feature type="domain" description="DDH" evidence="1">
    <location>
        <begin position="71"/>
        <end position="221"/>
    </location>
</feature>
<dbReference type="SUPFAM" id="SSF64182">
    <property type="entry name" value="DHH phosphoesterases"/>
    <property type="match status" value="1"/>
</dbReference>
<dbReference type="EMBL" id="JBEGDG010000015">
    <property type="protein sequence ID" value="MEQ6356522.1"/>
    <property type="molecule type" value="Genomic_DNA"/>
</dbReference>
<keyword evidence="3" id="KW-1185">Reference proteome</keyword>
<comment type="caution">
    <text evidence="2">The sequence shown here is derived from an EMBL/GenBank/DDBJ whole genome shotgun (WGS) entry which is preliminary data.</text>
</comment>
<dbReference type="Proteomes" id="UP001478862">
    <property type="component" value="Unassembled WGS sequence"/>
</dbReference>